<dbReference type="GO" id="GO:0005886">
    <property type="term" value="C:plasma membrane"/>
    <property type="evidence" value="ECO:0007669"/>
    <property type="project" value="UniProtKB-SubCell"/>
</dbReference>
<dbReference type="PANTHER" id="PTHR43005">
    <property type="entry name" value="BLR7065 PROTEIN"/>
    <property type="match status" value="1"/>
</dbReference>
<accession>A0A2Y9BMJ3</accession>
<feature type="transmembrane region" description="Helical" evidence="7">
    <location>
        <begin position="82"/>
        <end position="103"/>
    </location>
</feature>
<dbReference type="EMBL" id="QGDL01000027">
    <property type="protein sequence ID" value="PWJ17636.1"/>
    <property type="molecule type" value="Genomic_DNA"/>
</dbReference>
<comment type="similarity">
    <text evidence="7">Belongs to the binding-protein-dependent transport system permease family.</text>
</comment>
<dbReference type="InterPro" id="IPR035277">
    <property type="entry name" value="MalF_N"/>
</dbReference>
<keyword evidence="6 7" id="KW-0472">Membrane</keyword>
<evidence type="ECO:0000256" key="7">
    <source>
        <dbReference type="RuleBase" id="RU363032"/>
    </source>
</evidence>
<feature type="transmembrane region" description="Helical" evidence="7">
    <location>
        <begin position="115"/>
        <end position="135"/>
    </location>
</feature>
<dbReference type="SUPFAM" id="SSF160964">
    <property type="entry name" value="MalF N-terminal region-like"/>
    <property type="match status" value="1"/>
</dbReference>
<dbReference type="OrthoDB" id="9774308at2"/>
<evidence type="ECO:0000313" key="10">
    <source>
        <dbReference type="Proteomes" id="UP000245845"/>
    </source>
</evidence>
<reference evidence="9 10" key="1">
    <citation type="submission" date="2018-05" db="EMBL/GenBank/DDBJ databases">
        <title>The Hungate 1000. A catalogue of reference genomes from the rumen microbiome.</title>
        <authorList>
            <person name="Kelly W."/>
        </authorList>
    </citation>
    <scope>NUCLEOTIDE SEQUENCE [LARGE SCALE GENOMIC DNA]</scope>
    <source>
        <strain evidence="9 10">NLAE-zl-C242</strain>
    </source>
</reference>
<evidence type="ECO:0000256" key="1">
    <source>
        <dbReference type="ARBA" id="ARBA00004651"/>
    </source>
</evidence>
<feature type="domain" description="ABC transmembrane type-1" evidence="8">
    <location>
        <begin position="78"/>
        <end position="292"/>
    </location>
</feature>
<dbReference type="InterPro" id="IPR000515">
    <property type="entry name" value="MetI-like"/>
</dbReference>
<keyword evidence="2 7" id="KW-0813">Transport</keyword>
<keyword evidence="10" id="KW-1185">Reference proteome</keyword>
<feature type="transmembrane region" description="Helical" evidence="7">
    <location>
        <begin position="20"/>
        <end position="41"/>
    </location>
</feature>
<dbReference type="InterPro" id="IPR035906">
    <property type="entry name" value="MetI-like_sf"/>
</dbReference>
<evidence type="ECO:0000313" key="9">
    <source>
        <dbReference type="EMBL" id="PWJ17636.1"/>
    </source>
</evidence>
<evidence type="ECO:0000256" key="6">
    <source>
        <dbReference type="ARBA" id="ARBA00023136"/>
    </source>
</evidence>
<dbReference type="Proteomes" id="UP000245845">
    <property type="component" value="Unassembled WGS sequence"/>
</dbReference>
<dbReference type="PROSITE" id="PS50928">
    <property type="entry name" value="ABC_TM1"/>
    <property type="match status" value="1"/>
</dbReference>
<organism evidence="9 10">
    <name type="scientific">Faecalicatena orotica</name>
    <dbReference type="NCBI Taxonomy" id="1544"/>
    <lineage>
        <taxon>Bacteria</taxon>
        <taxon>Bacillati</taxon>
        <taxon>Bacillota</taxon>
        <taxon>Clostridia</taxon>
        <taxon>Lachnospirales</taxon>
        <taxon>Lachnospiraceae</taxon>
        <taxon>Faecalicatena</taxon>
    </lineage>
</organism>
<name>A0A2Y9BMJ3_9FIRM</name>
<keyword evidence="4 7" id="KW-0812">Transmembrane</keyword>
<dbReference type="SUPFAM" id="SSF161098">
    <property type="entry name" value="MetI-like"/>
    <property type="match status" value="1"/>
</dbReference>
<keyword evidence="5 7" id="KW-1133">Transmembrane helix</keyword>
<dbReference type="Gene3D" id="1.20.58.370">
    <property type="entry name" value="MalF N-terminal region-like"/>
    <property type="match status" value="1"/>
</dbReference>
<dbReference type="Pfam" id="PF00528">
    <property type="entry name" value="BPD_transp_1"/>
    <property type="match status" value="1"/>
</dbReference>
<dbReference type="PANTHER" id="PTHR43005:SF1">
    <property type="entry name" value="SPERMIDINE_PUTRESCINE TRANSPORT SYSTEM PERMEASE PROTEIN"/>
    <property type="match status" value="1"/>
</dbReference>
<comment type="caution">
    <text evidence="9">The sequence shown here is derived from an EMBL/GenBank/DDBJ whole genome shotgun (WGS) entry which is preliminary data.</text>
</comment>
<dbReference type="Gene3D" id="1.10.3720.10">
    <property type="entry name" value="MetI-like"/>
    <property type="match status" value="1"/>
</dbReference>
<protein>
    <submittedName>
        <fullName evidence="9">Carbohydrate ABC transporter membrane protein 1 (CUT1 family)</fullName>
    </submittedName>
</protein>
<evidence type="ECO:0000256" key="4">
    <source>
        <dbReference type="ARBA" id="ARBA00022692"/>
    </source>
</evidence>
<dbReference type="RefSeq" id="WP_109734000.1">
    <property type="nucleotide sequence ID" value="NZ_BAAACK010000001.1"/>
</dbReference>
<sequence>MKGTKRKHKRLSNETVGYLYVLPAVVFIVAFVVYPIAYNILISMQKYDISTFQNGVREFIGLTNYKAIFSDQLFIKSVSNTFVFTIVCIIFQLGLGFLLALFFHKKFPGANVTSGLTLIAWVMPMLVIGIIWKWLWASDSGAINYFLSALHLIKEPIPWLSDPKYAIIAVTATNIWVGIPFNMLLVITGMTTISDDVYEAATIDGASKFQSLRFITLPLLKPTMVSAVTIGFIYTFKAYDLIVGMTQGGPNHATEMISTLIYQENFTTFDFGKGSAMANIYFLIIFVVAIFYSKLVMKEEA</sequence>
<evidence type="ECO:0000256" key="5">
    <source>
        <dbReference type="ARBA" id="ARBA00022989"/>
    </source>
</evidence>
<evidence type="ECO:0000256" key="2">
    <source>
        <dbReference type="ARBA" id="ARBA00022448"/>
    </source>
</evidence>
<dbReference type="GO" id="GO:0055085">
    <property type="term" value="P:transmembrane transport"/>
    <property type="evidence" value="ECO:0007669"/>
    <property type="project" value="InterPro"/>
</dbReference>
<feature type="transmembrane region" description="Helical" evidence="7">
    <location>
        <begin position="165"/>
        <end position="193"/>
    </location>
</feature>
<comment type="subcellular location">
    <subcellularLocation>
        <location evidence="1 7">Cell membrane</location>
        <topology evidence="1 7">Multi-pass membrane protein</topology>
    </subcellularLocation>
</comment>
<keyword evidence="3" id="KW-1003">Cell membrane</keyword>
<dbReference type="CDD" id="cd06261">
    <property type="entry name" value="TM_PBP2"/>
    <property type="match status" value="1"/>
</dbReference>
<evidence type="ECO:0000256" key="3">
    <source>
        <dbReference type="ARBA" id="ARBA00022475"/>
    </source>
</evidence>
<feature type="transmembrane region" description="Helical" evidence="7">
    <location>
        <begin position="278"/>
        <end position="297"/>
    </location>
</feature>
<gene>
    <name evidence="9" type="ORF">A8806_12714</name>
</gene>
<dbReference type="AlphaFoldDB" id="A0A2Y9BMJ3"/>
<feature type="transmembrane region" description="Helical" evidence="7">
    <location>
        <begin position="214"/>
        <end position="236"/>
    </location>
</feature>
<proteinExistence type="inferred from homology"/>
<evidence type="ECO:0000259" key="8">
    <source>
        <dbReference type="PROSITE" id="PS50928"/>
    </source>
</evidence>